<dbReference type="Gene3D" id="3.90.1200.10">
    <property type="match status" value="1"/>
</dbReference>
<dbReference type="Proteomes" id="UP001183615">
    <property type="component" value="Unassembled WGS sequence"/>
</dbReference>
<dbReference type="EC" id="2.7.1.-" evidence="2"/>
<dbReference type="SUPFAM" id="SSF56112">
    <property type="entry name" value="Protein kinase-like (PK-like)"/>
    <property type="match status" value="1"/>
</dbReference>
<evidence type="ECO:0000313" key="3">
    <source>
        <dbReference type="Proteomes" id="UP001183615"/>
    </source>
</evidence>
<gene>
    <name evidence="2" type="ORF">RM779_05605</name>
</gene>
<dbReference type="InterPro" id="IPR011009">
    <property type="entry name" value="Kinase-like_dom_sf"/>
</dbReference>
<proteinExistence type="predicted"/>
<accession>A0ABU2RZ77</accession>
<organism evidence="2 3">
    <name type="scientific">Streptomyces johnsoniae</name>
    <dbReference type="NCBI Taxonomy" id="3075532"/>
    <lineage>
        <taxon>Bacteria</taxon>
        <taxon>Bacillati</taxon>
        <taxon>Actinomycetota</taxon>
        <taxon>Actinomycetes</taxon>
        <taxon>Kitasatosporales</taxon>
        <taxon>Streptomycetaceae</taxon>
        <taxon>Streptomyces</taxon>
    </lineage>
</organism>
<reference evidence="3" key="1">
    <citation type="submission" date="2023-07" db="EMBL/GenBank/DDBJ databases">
        <title>30 novel species of actinomycetes from the DSMZ collection.</title>
        <authorList>
            <person name="Nouioui I."/>
        </authorList>
    </citation>
    <scope>NUCLEOTIDE SEQUENCE [LARGE SCALE GENOMIC DNA]</scope>
    <source>
        <strain evidence="3">DSM 41886</strain>
    </source>
</reference>
<dbReference type="EMBL" id="JAVREV010000002">
    <property type="protein sequence ID" value="MDT0442076.1"/>
    <property type="molecule type" value="Genomic_DNA"/>
</dbReference>
<dbReference type="InterPro" id="IPR002575">
    <property type="entry name" value="Aminoglycoside_PTrfase"/>
</dbReference>
<keyword evidence="2" id="KW-0808">Transferase</keyword>
<protein>
    <submittedName>
        <fullName evidence="2">Aminoglycoside phosphotransferase family protein</fullName>
        <ecNumber evidence="2">2.7.1.-</ecNumber>
    </submittedName>
</protein>
<dbReference type="Pfam" id="PF01636">
    <property type="entry name" value="APH"/>
    <property type="match status" value="1"/>
</dbReference>
<evidence type="ECO:0000313" key="2">
    <source>
        <dbReference type="EMBL" id="MDT0442076.1"/>
    </source>
</evidence>
<feature type="domain" description="Aminoglycoside phosphotransferase" evidence="1">
    <location>
        <begin position="40"/>
        <end position="247"/>
    </location>
</feature>
<sequence length="305" mass="31962">MPEELTGLTELTAQAAGAFRVVAERSAPAESRSGAGVHAVRTAEGRAAYLKATPTALGPRALAAARRELRFYRVLAPLVPLRTPRLLDFLDTAAGVALLLAAAGEPKAAASWTDGMWAGLGRDLAALHRTPLPAGDWAGPDPLLDALDAPDLAGITAFWGAALPGLPGLLDGRAELRERITALPRGLIHGDCHADNILYTAGTRTYLDWQAAGVGRPVADLAFLSVRATPSGTVVPRALADAYLTARPCDRRAFTRALVAEELGVLLFLWPPFAAFHTPEGIARVHRRARVLGGAYGEAVGGRGG</sequence>
<name>A0ABU2RZ77_9ACTN</name>
<keyword evidence="3" id="KW-1185">Reference proteome</keyword>
<comment type="caution">
    <text evidence="2">The sequence shown here is derived from an EMBL/GenBank/DDBJ whole genome shotgun (WGS) entry which is preliminary data.</text>
</comment>
<dbReference type="RefSeq" id="WP_311616366.1">
    <property type="nucleotide sequence ID" value="NZ_JAVREV010000002.1"/>
</dbReference>
<dbReference type="GO" id="GO:0016740">
    <property type="term" value="F:transferase activity"/>
    <property type="evidence" value="ECO:0007669"/>
    <property type="project" value="UniProtKB-KW"/>
</dbReference>
<evidence type="ECO:0000259" key="1">
    <source>
        <dbReference type="Pfam" id="PF01636"/>
    </source>
</evidence>